<dbReference type="Proteomes" id="UP000299102">
    <property type="component" value="Unassembled WGS sequence"/>
</dbReference>
<comment type="caution">
    <text evidence="2">The sequence shown here is derived from an EMBL/GenBank/DDBJ whole genome shotgun (WGS) entry which is preliminary data.</text>
</comment>
<sequence length="190" mass="20944">MNPHGDLVSGSLKQKCMSEITVPQLAASLVSDMRLGGTFPVYRGIDGSRLPLQPNFQERMSVFPSPIRRLNRIPRGLVTQVDFLRESLCPPQLCFLSALEPSRGLAFRTSGSKPTSEHHALTDGYHPPRNLENSLLLSKSNPIAQPQAFSPPEDSVRHYQTEALLCLYTPIAERQGVATHQDQTCPGEPS</sequence>
<evidence type="ECO:0000256" key="1">
    <source>
        <dbReference type="SAM" id="MobiDB-lite"/>
    </source>
</evidence>
<dbReference type="AlphaFoldDB" id="A0A4C1SF84"/>
<gene>
    <name evidence="2" type="ORF">EVAR_73749_1</name>
</gene>
<proteinExistence type="predicted"/>
<accession>A0A4C1SF84</accession>
<keyword evidence="3" id="KW-1185">Reference proteome</keyword>
<evidence type="ECO:0000313" key="2">
    <source>
        <dbReference type="EMBL" id="GBP00833.1"/>
    </source>
</evidence>
<name>A0A4C1SF84_EUMVA</name>
<dbReference type="EMBL" id="BGZK01006817">
    <property type="protein sequence ID" value="GBP00833.1"/>
    <property type="molecule type" value="Genomic_DNA"/>
</dbReference>
<evidence type="ECO:0000313" key="3">
    <source>
        <dbReference type="Proteomes" id="UP000299102"/>
    </source>
</evidence>
<organism evidence="2 3">
    <name type="scientific">Eumeta variegata</name>
    <name type="common">Bagworm moth</name>
    <name type="synonym">Eumeta japonica</name>
    <dbReference type="NCBI Taxonomy" id="151549"/>
    <lineage>
        <taxon>Eukaryota</taxon>
        <taxon>Metazoa</taxon>
        <taxon>Ecdysozoa</taxon>
        <taxon>Arthropoda</taxon>
        <taxon>Hexapoda</taxon>
        <taxon>Insecta</taxon>
        <taxon>Pterygota</taxon>
        <taxon>Neoptera</taxon>
        <taxon>Endopterygota</taxon>
        <taxon>Lepidoptera</taxon>
        <taxon>Glossata</taxon>
        <taxon>Ditrysia</taxon>
        <taxon>Tineoidea</taxon>
        <taxon>Psychidae</taxon>
        <taxon>Oiketicinae</taxon>
        <taxon>Eumeta</taxon>
    </lineage>
</organism>
<reference evidence="2 3" key="1">
    <citation type="journal article" date="2019" name="Commun. Biol.">
        <title>The bagworm genome reveals a unique fibroin gene that provides high tensile strength.</title>
        <authorList>
            <person name="Kono N."/>
            <person name="Nakamura H."/>
            <person name="Ohtoshi R."/>
            <person name="Tomita M."/>
            <person name="Numata K."/>
            <person name="Arakawa K."/>
        </authorList>
    </citation>
    <scope>NUCLEOTIDE SEQUENCE [LARGE SCALE GENOMIC DNA]</scope>
</reference>
<protein>
    <submittedName>
        <fullName evidence="2">Uncharacterized protein</fullName>
    </submittedName>
</protein>
<feature type="region of interest" description="Disordered" evidence="1">
    <location>
        <begin position="108"/>
        <end position="133"/>
    </location>
</feature>